<dbReference type="STRING" id="72664.V4LGA0"/>
<dbReference type="OrthoDB" id="21292at2759"/>
<sequence>MISKISILLRGVEVRKKEDGGSKETESLPSGIQGLGMGLPDMRSKKKGKQKVAKENHVAEALNKLREQTRETVKGLESLSSKQHQPPGSDDAMVEDWIKEFENLTGSQ</sequence>
<proteinExistence type="predicted"/>
<dbReference type="KEGG" id="eus:EUTSA_v100150341m"/>
<feature type="region of interest" description="Disordered" evidence="1">
    <location>
        <begin position="68"/>
        <end position="92"/>
    </location>
</feature>
<feature type="compositionally biased region" description="Basic and acidic residues" evidence="1">
    <location>
        <begin position="15"/>
        <end position="26"/>
    </location>
</feature>
<dbReference type="Gramene" id="ESQ41457">
    <property type="protein sequence ID" value="ESQ41457"/>
    <property type="gene ID" value="EUTSA_v100150341mg"/>
</dbReference>
<organism evidence="2 3">
    <name type="scientific">Eutrema salsugineum</name>
    <name type="common">Saltwater cress</name>
    <name type="synonym">Sisymbrium salsugineum</name>
    <dbReference type="NCBI Taxonomy" id="72664"/>
    <lineage>
        <taxon>Eukaryota</taxon>
        <taxon>Viridiplantae</taxon>
        <taxon>Streptophyta</taxon>
        <taxon>Embryophyta</taxon>
        <taxon>Tracheophyta</taxon>
        <taxon>Spermatophyta</taxon>
        <taxon>Magnoliopsida</taxon>
        <taxon>eudicotyledons</taxon>
        <taxon>Gunneridae</taxon>
        <taxon>Pentapetalae</taxon>
        <taxon>rosids</taxon>
        <taxon>malvids</taxon>
        <taxon>Brassicales</taxon>
        <taxon>Brassicaceae</taxon>
        <taxon>Eutremeae</taxon>
        <taxon>Eutrema</taxon>
    </lineage>
</organism>
<protein>
    <submittedName>
        <fullName evidence="2">Uncharacterized protein</fullName>
    </submittedName>
</protein>
<feature type="non-terminal residue" evidence="2">
    <location>
        <position position="108"/>
    </location>
</feature>
<evidence type="ECO:0000313" key="2">
    <source>
        <dbReference type="EMBL" id="ESQ41457.1"/>
    </source>
</evidence>
<dbReference type="Gramene" id="ESQ41456">
    <property type="protein sequence ID" value="ESQ41456"/>
    <property type="gene ID" value="EUTSA_v100150341mg"/>
</dbReference>
<accession>V4LGA0</accession>
<dbReference type="Proteomes" id="UP000030689">
    <property type="component" value="Unassembled WGS sequence"/>
</dbReference>
<keyword evidence="3" id="KW-1185">Reference proteome</keyword>
<feature type="region of interest" description="Disordered" evidence="1">
    <location>
        <begin position="15"/>
        <end position="54"/>
    </location>
</feature>
<gene>
    <name evidence="2" type="ORF">EUTSA_v100150341mg</name>
</gene>
<evidence type="ECO:0000256" key="1">
    <source>
        <dbReference type="SAM" id="MobiDB-lite"/>
    </source>
</evidence>
<dbReference type="AlphaFoldDB" id="V4LGA0"/>
<dbReference type="OMA" id="DDAMMED"/>
<dbReference type="eggNOG" id="KOG3133">
    <property type="taxonomic scope" value="Eukaryota"/>
</dbReference>
<dbReference type="EMBL" id="KI517464">
    <property type="protein sequence ID" value="ESQ41456.1"/>
    <property type="molecule type" value="Genomic_DNA"/>
</dbReference>
<reference evidence="2 3" key="1">
    <citation type="journal article" date="2013" name="Front. Plant Sci.">
        <title>The Reference Genome of the Halophytic Plant Eutrema salsugineum.</title>
        <authorList>
            <person name="Yang R."/>
            <person name="Jarvis D.E."/>
            <person name="Chen H."/>
            <person name="Beilstein M.A."/>
            <person name="Grimwood J."/>
            <person name="Jenkins J."/>
            <person name="Shu S."/>
            <person name="Prochnik S."/>
            <person name="Xin M."/>
            <person name="Ma C."/>
            <person name="Schmutz J."/>
            <person name="Wing R.A."/>
            <person name="Mitchell-Olds T."/>
            <person name="Schumaker K.S."/>
            <person name="Wang X."/>
        </authorList>
    </citation>
    <scope>NUCLEOTIDE SEQUENCE [LARGE SCALE GENOMIC DNA]</scope>
</reference>
<dbReference type="EMBL" id="KI517464">
    <property type="protein sequence ID" value="ESQ41457.1"/>
    <property type="molecule type" value="Genomic_DNA"/>
</dbReference>
<evidence type="ECO:0000313" key="3">
    <source>
        <dbReference type="Proteomes" id="UP000030689"/>
    </source>
</evidence>
<name>V4LGA0_EUTSA</name>